<comment type="caution">
    <text evidence="2">The sequence shown here is derived from an EMBL/GenBank/DDBJ whole genome shotgun (WGS) entry which is preliminary data.</text>
</comment>
<feature type="compositionally biased region" description="Low complexity" evidence="1">
    <location>
        <begin position="58"/>
        <end position="71"/>
    </location>
</feature>
<accession>A0A0F9IGW8</accession>
<feature type="region of interest" description="Disordered" evidence="1">
    <location>
        <begin position="54"/>
        <end position="177"/>
    </location>
</feature>
<dbReference type="AlphaFoldDB" id="A0A0F9IGW8"/>
<feature type="compositionally biased region" description="Basic and acidic residues" evidence="1">
    <location>
        <begin position="153"/>
        <end position="163"/>
    </location>
</feature>
<evidence type="ECO:0000256" key="1">
    <source>
        <dbReference type="SAM" id="MobiDB-lite"/>
    </source>
</evidence>
<proteinExistence type="predicted"/>
<name>A0A0F9IGW8_9ZZZZ</name>
<organism evidence="2">
    <name type="scientific">marine sediment metagenome</name>
    <dbReference type="NCBI Taxonomy" id="412755"/>
    <lineage>
        <taxon>unclassified sequences</taxon>
        <taxon>metagenomes</taxon>
        <taxon>ecological metagenomes</taxon>
    </lineage>
</organism>
<protein>
    <submittedName>
        <fullName evidence="2">Uncharacterized protein</fullName>
    </submittedName>
</protein>
<feature type="compositionally biased region" description="Basic and acidic residues" evidence="1">
    <location>
        <begin position="108"/>
        <end position="125"/>
    </location>
</feature>
<sequence length="177" mass="18359">MSDEEKKELTATQVFAKYMVALDKVRALSNALAEKVSLAESLGDELSSRFGIHVSGVATGATTRPAPTPRKAPSDNAEVEGSASEYVPPTQHHAPAPTIEGPGSAEVAEIRREAGLSERAADSKELAASGLGTMGELQKSMTGTPTAVAIPGEHQEAPTDRSNAEGGPVTQKPAEEK</sequence>
<reference evidence="2" key="1">
    <citation type="journal article" date="2015" name="Nature">
        <title>Complex archaea that bridge the gap between prokaryotes and eukaryotes.</title>
        <authorList>
            <person name="Spang A."/>
            <person name="Saw J.H."/>
            <person name="Jorgensen S.L."/>
            <person name="Zaremba-Niedzwiedzka K."/>
            <person name="Martijn J."/>
            <person name="Lind A.E."/>
            <person name="van Eijk R."/>
            <person name="Schleper C."/>
            <person name="Guy L."/>
            <person name="Ettema T.J."/>
        </authorList>
    </citation>
    <scope>NUCLEOTIDE SEQUENCE</scope>
</reference>
<gene>
    <name evidence="2" type="ORF">LCGC14_1580810</name>
</gene>
<dbReference type="EMBL" id="LAZR01012440">
    <property type="protein sequence ID" value="KKM26831.1"/>
    <property type="molecule type" value="Genomic_DNA"/>
</dbReference>
<evidence type="ECO:0000313" key="2">
    <source>
        <dbReference type="EMBL" id="KKM26831.1"/>
    </source>
</evidence>